<evidence type="ECO:0000256" key="3">
    <source>
        <dbReference type="ARBA" id="ARBA00022475"/>
    </source>
</evidence>
<reference evidence="7 10" key="1">
    <citation type="submission" date="2019-03" db="EMBL/GenBank/DDBJ databases">
        <title>Bradyrhizobium strains diversity isolated from Chamaecrista fasciculata.</title>
        <authorList>
            <person name="Urquiaga M.C.O."/>
            <person name="Hungria M."/>
            <person name="Delamuta J.R.M."/>
        </authorList>
    </citation>
    <scope>NUCLEOTIDE SEQUENCE [LARGE SCALE GENOMIC DNA]</scope>
    <source>
        <strain evidence="7 10">CNPSo 3424</strain>
    </source>
</reference>
<comment type="subcellular location">
    <subcellularLocation>
        <location evidence="1">Cell membrane</location>
        <topology evidence="1">Multi-pass membrane protein</topology>
    </subcellularLocation>
</comment>
<dbReference type="InterPro" id="IPR051539">
    <property type="entry name" value="T4SS-coupling_protein"/>
</dbReference>
<dbReference type="Proteomes" id="UP000297700">
    <property type="component" value="Unassembled WGS sequence"/>
</dbReference>
<accession>A0A4Y9KSF7</accession>
<keyword evidence="3" id="KW-1003">Cell membrane</keyword>
<accession>A0A4Y9NVE7</accession>
<dbReference type="GO" id="GO:0005886">
    <property type="term" value="C:plasma membrane"/>
    <property type="evidence" value="ECO:0007669"/>
    <property type="project" value="UniProtKB-SubCell"/>
</dbReference>
<name>A0A4Y9KSF7_9BRAD</name>
<keyword evidence="4" id="KW-0812">Transmembrane</keyword>
<comment type="caution">
    <text evidence="7">The sequence shown here is derived from an EMBL/GenBank/DDBJ whole genome shotgun (WGS) entry which is preliminary data.</text>
</comment>
<dbReference type="EMBL" id="SPQS01000022">
    <property type="protein sequence ID" value="TFV70235.1"/>
    <property type="molecule type" value="Genomic_DNA"/>
</dbReference>
<sequence length="193" mass="21317">MVGKAPLTLGVFKETGQEYIFDGAESLITIARPGRGKTQAHVVRNLLQLEAPAIVLDVKPEIADLTSDWRSQNVGPVQVFMPGNAARSESFNPLDAVPNDPIAAYTAIGRLLPLLMVPTDSQSAKSFWEGRAAQLLQGALYDICLRGFDGRRDMSAVVDWFSASPEQLKLRIESEAFRRQKSNAHRQPARRCR</sequence>
<dbReference type="RefSeq" id="WP_126261702.1">
    <property type="nucleotide sequence ID" value="NZ_SPQS01000022.1"/>
</dbReference>
<evidence type="ECO:0000313" key="8">
    <source>
        <dbReference type="EMBL" id="TFV70235.1"/>
    </source>
</evidence>
<evidence type="ECO:0000256" key="1">
    <source>
        <dbReference type="ARBA" id="ARBA00004651"/>
    </source>
</evidence>
<keyword evidence="10" id="KW-1185">Reference proteome</keyword>
<evidence type="ECO:0000256" key="4">
    <source>
        <dbReference type="ARBA" id="ARBA00022692"/>
    </source>
</evidence>
<dbReference type="Proteomes" id="UP000298225">
    <property type="component" value="Unassembled WGS sequence"/>
</dbReference>
<organism evidence="7 10">
    <name type="scientific">Bradyrhizobium frederickii</name>
    <dbReference type="NCBI Taxonomy" id="2560054"/>
    <lineage>
        <taxon>Bacteria</taxon>
        <taxon>Pseudomonadati</taxon>
        <taxon>Pseudomonadota</taxon>
        <taxon>Alphaproteobacteria</taxon>
        <taxon>Hyphomicrobiales</taxon>
        <taxon>Nitrobacteraceae</taxon>
        <taxon>Bradyrhizobium</taxon>
    </lineage>
</organism>
<dbReference type="PANTHER" id="PTHR37937:SF1">
    <property type="entry name" value="CONJUGATIVE TRANSFER: DNA TRANSPORT"/>
    <property type="match status" value="1"/>
</dbReference>
<dbReference type="OrthoDB" id="9759295at2"/>
<dbReference type="PANTHER" id="PTHR37937">
    <property type="entry name" value="CONJUGATIVE TRANSFER: DNA TRANSPORT"/>
    <property type="match status" value="1"/>
</dbReference>
<evidence type="ECO:0000256" key="2">
    <source>
        <dbReference type="ARBA" id="ARBA00008806"/>
    </source>
</evidence>
<keyword evidence="5" id="KW-1133">Transmembrane helix</keyword>
<dbReference type="AlphaFoldDB" id="A0A4Y9KSF7"/>
<dbReference type="Pfam" id="PF02534">
    <property type="entry name" value="T4SS-DNA_transf"/>
    <property type="match status" value="1"/>
</dbReference>
<evidence type="ECO:0000313" key="7">
    <source>
        <dbReference type="EMBL" id="TFV29749.1"/>
    </source>
</evidence>
<keyword evidence="6" id="KW-0472">Membrane</keyword>
<dbReference type="SUPFAM" id="SSF52540">
    <property type="entry name" value="P-loop containing nucleoside triphosphate hydrolases"/>
    <property type="match status" value="1"/>
</dbReference>
<gene>
    <name evidence="8" type="ORF">E4K64_30740</name>
    <name evidence="7" type="ORF">E4K66_37075</name>
</gene>
<dbReference type="InterPro" id="IPR027417">
    <property type="entry name" value="P-loop_NTPase"/>
</dbReference>
<evidence type="ECO:0000313" key="9">
    <source>
        <dbReference type="Proteomes" id="UP000297700"/>
    </source>
</evidence>
<reference evidence="8 9" key="2">
    <citation type="submission" date="2019-03" db="EMBL/GenBank/DDBJ databases">
        <title>Bradyrhizobium strains diversity.</title>
        <authorList>
            <person name="Urquiaga M.C.O."/>
            <person name="Hungria M."/>
            <person name="Delamuta J.R.M."/>
            <person name="Klepa M.S."/>
        </authorList>
    </citation>
    <scope>NUCLEOTIDE SEQUENCE [LARGE SCALE GENOMIC DNA]</scope>
    <source>
        <strain evidence="8 9">CNPSo 3426</strain>
    </source>
</reference>
<evidence type="ECO:0000313" key="10">
    <source>
        <dbReference type="Proteomes" id="UP000298225"/>
    </source>
</evidence>
<proteinExistence type="inferred from homology"/>
<evidence type="ECO:0000256" key="6">
    <source>
        <dbReference type="ARBA" id="ARBA00023136"/>
    </source>
</evidence>
<evidence type="ECO:0000256" key="5">
    <source>
        <dbReference type="ARBA" id="ARBA00022989"/>
    </source>
</evidence>
<protein>
    <submittedName>
        <fullName evidence="7">Uncharacterized protein</fullName>
    </submittedName>
</protein>
<dbReference type="EMBL" id="SPQU01000045">
    <property type="protein sequence ID" value="TFV29749.1"/>
    <property type="molecule type" value="Genomic_DNA"/>
</dbReference>
<dbReference type="InterPro" id="IPR003688">
    <property type="entry name" value="TraG/VirD4"/>
</dbReference>
<comment type="similarity">
    <text evidence="2">Belongs to the VirD4/TraG family.</text>
</comment>